<reference evidence="2 3" key="1">
    <citation type="submission" date="2024-01" db="EMBL/GenBank/DDBJ databases">
        <title>The complete chloroplast genome sequence of Lithospermum erythrorhizon: insights into the phylogenetic relationship among Boraginaceae species and the maternal lineages of purple gromwells.</title>
        <authorList>
            <person name="Okada T."/>
            <person name="Watanabe K."/>
        </authorList>
    </citation>
    <scope>NUCLEOTIDE SEQUENCE [LARGE SCALE GENOMIC DNA]</scope>
</reference>
<comment type="caution">
    <text evidence="2">The sequence shown here is derived from an EMBL/GenBank/DDBJ whole genome shotgun (WGS) entry which is preliminary data.</text>
</comment>
<organism evidence="2 3">
    <name type="scientific">Lithospermum erythrorhizon</name>
    <name type="common">Purple gromwell</name>
    <name type="synonym">Lithospermum officinale var. erythrorhizon</name>
    <dbReference type="NCBI Taxonomy" id="34254"/>
    <lineage>
        <taxon>Eukaryota</taxon>
        <taxon>Viridiplantae</taxon>
        <taxon>Streptophyta</taxon>
        <taxon>Embryophyta</taxon>
        <taxon>Tracheophyta</taxon>
        <taxon>Spermatophyta</taxon>
        <taxon>Magnoliopsida</taxon>
        <taxon>eudicotyledons</taxon>
        <taxon>Gunneridae</taxon>
        <taxon>Pentapetalae</taxon>
        <taxon>asterids</taxon>
        <taxon>lamiids</taxon>
        <taxon>Boraginales</taxon>
        <taxon>Boraginaceae</taxon>
        <taxon>Boraginoideae</taxon>
        <taxon>Lithospermeae</taxon>
        <taxon>Lithospermum</taxon>
    </lineage>
</organism>
<name>A0AAV3NRH3_LITER</name>
<keyword evidence="3" id="KW-1185">Reference proteome</keyword>
<evidence type="ECO:0000256" key="1">
    <source>
        <dbReference type="SAM" id="MobiDB-lite"/>
    </source>
</evidence>
<accession>A0AAV3NRH3</accession>
<dbReference type="EMBL" id="BAABME010015587">
    <property type="protein sequence ID" value="GAA0141969.1"/>
    <property type="molecule type" value="Genomic_DNA"/>
</dbReference>
<gene>
    <name evidence="2" type="ORF">LIER_35486</name>
</gene>
<evidence type="ECO:0000313" key="3">
    <source>
        <dbReference type="Proteomes" id="UP001454036"/>
    </source>
</evidence>
<proteinExistence type="predicted"/>
<feature type="region of interest" description="Disordered" evidence="1">
    <location>
        <begin position="228"/>
        <end position="283"/>
    </location>
</feature>
<evidence type="ECO:0000313" key="2">
    <source>
        <dbReference type="EMBL" id="GAA0141969.1"/>
    </source>
</evidence>
<sequence length="324" mass="33505">MVKPRPDEGLNEGGGSYLSIEKAMKKKKKRKNPPPENETSNLVASNADPSLLVRVSHDNRVNVDGVLDKHLQLEVEKWGQTDSPCAVMNPCGSPAGLGNMVVAPQSSYVVALSSELDVVSHGIDGDKTQVVSKNVTVSPVSRLEVGGDSIVGCSVAPQSAVDVQYAPHAGVDAVVNTGTWNVVRDMGGDNNHSVPVVCPCDGPGSSSGGPNKSPLAVKGLVFKAGGSGAGSVPKHAGSTAKGPKAAGRVHQRARPVLSRGSGADFAAGPVPNRPKPPNTRPIRPGAVFLEAVPAGPPKGAKYDFLENDDDVILDESDEIPFVET</sequence>
<dbReference type="AlphaFoldDB" id="A0AAV3NRH3"/>
<dbReference type="Proteomes" id="UP001454036">
    <property type="component" value="Unassembled WGS sequence"/>
</dbReference>
<protein>
    <submittedName>
        <fullName evidence="2">Uncharacterized protein</fullName>
    </submittedName>
</protein>
<feature type="region of interest" description="Disordered" evidence="1">
    <location>
        <begin position="1"/>
        <end position="45"/>
    </location>
</feature>